<evidence type="ECO:0000256" key="11">
    <source>
        <dbReference type="ARBA" id="ARBA00059661"/>
    </source>
</evidence>
<dbReference type="GeneID" id="103074760"/>
<dbReference type="OrthoDB" id="185175at2759"/>
<dbReference type="Pfam" id="PF00169">
    <property type="entry name" value="PH"/>
    <property type="match status" value="2"/>
</dbReference>
<dbReference type="PANTHER" id="PTHR14336:SF5">
    <property type="entry name" value="PLECKSTRIN HOMOLOGY DOMAIN-CONTAINING FAMILY A MEMBER 2"/>
    <property type="match status" value="1"/>
</dbReference>
<sequence length="574" mass="64106">MESVDLLDCFNLLENFRDEKYDGSWSRWKTSDYLECALMTASECNDVITSEGGGAGLSEYCPVLRHSQNTLHTVPGGGPRVMVQESVQGWACLLLPHSFDYKWLLGNGKVKEVILGLRGVALPQEPPGFDSLTQKLRHGKIKQFVVTQTSPYVDRQNRICGFLDIEENENSGKFLRRYFILDTQANCLLWYMDNPQNLAVGAGAVGSLQLTYISKVSIATPKQKPKTPFCFVINALSQRYFLQANDQKDLKDWVEALNQASKITVPKVGNLPLTTEVVKSLATPLALEKKPQVAYKTEIIGGVVVHTPINQNGGDGQEGSEPGSHAILRRSQSYIPTTGCRVPTGPPLIKSGYCVKQGNVRKSWKRRFFALDDFTICYFKCEQDREPLRTIFLKDVLKTHECLVKSGDLLMRDNLFEIITSSRTFYVQADSPEDMHSWIKEIGAAVQALKCHPREMSFSRSISLTRSGSSSLSGGPNSVLCRGRPPLEERRALCKAPSVASSWQPWTPVPQAGEKLLPTEETPEDSFFMPRLGESSTSGVLPSSRIRHRSEPQHPKEKPFVFNLDDENIRTSDV</sequence>
<evidence type="ECO:0000256" key="6">
    <source>
        <dbReference type="ARBA" id="ARBA00022553"/>
    </source>
</evidence>
<keyword evidence="7" id="KW-0677">Repeat</keyword>
<comment type="function">
    <text evidence="11">Binds specifically to phosphatidylinositol 3,4-diphosphate (PtdIns3,4P2), but not to other phosphoinositides. May recruit other proteins to the plasma membrane.</text>
</comment>
<evidence type="ECO:0000313" key="15">
    <source>
        <dbReference type="RefSeq" id="XP_007469856.1"/>
    </source>
</evidence>
<keyword evidence="10" id="KW-0539">Nucleus</keyword>
<keyword evidence="4" id="KW-1003">Cell membrane</keyword>
<dbReference type="CDD" id="cd13270">
    <property type="entry name" value="PH1_TAPP1_2"/>
    <property type="match status" value="1"/>
</dbReference>
<evidence type="ECO:0000256" key="10">
    <source>
        <dbReference type="ARBA" id="ARBA00023242"/>
    </source>
</evidence>
<comment type="subcellular location">
    <subcellularLocation>
        <location evidence="2">Cell membrane</location>
        <topology evidence="2">Peripheral membrane protein</topology>
    </subcellularLocation>
    <subcellularLocation>
        <location evidence="3">Cytoplasm</location>
    </subcellularLocation>
    <subcellularLocation>
        <location evidence="1">Nucleus</location>
    </subcellularLocation>
</comment>
<protein>
    <submittedName>
        <fullName evidence="15">Pleckstrin homology domain-containing family A member 2</fullName>
    </submittedName>
</protein>
<feature type="domain" description="PH" evidence="13">
    <location>
        <begin position="156"/>
        <end position="262"/>
    </location>
</feature>
<keyword evidence="5" id="KW-0963">Cytoplasm</keyword>
<evidence type="ECO:0000256" key="5">
    <source>
        <dbReference type="ARBA" id="ARBA00022490"/>
    </source>
</evidence>
<evidence type="ECO:0000256" key="8">
    <source>
        <dbReference type="ARBA" id="ARBA00023121"/>
    </source>
</evidence>
<keyword evidence="8" id="KW-0446">Lipid-binding</keyword>
<organism evidence="14 15">
    <name type="scientific">Lipotes vexillifer</name>
    <name type="common">Yangtze river dolphin</name>
    <dbReference type="NCBI Taxonomy" id="118797"/>
    <lineage>
        <taxon>Eukaryota</taxon>
        <taxon>Metazoa</taxon>
        <taxon>Chordata</taxon>
        <taxon>Craniata</taxon>
        <taxon>Vertebrata</taxon>
        <taxon>Euteleostomi</taxon>
        <taxon>Mammalia</taxon>
        <taxon>Eutheria</taxon>
        <taxon>Laurasiatheria</taxon>
        <taxon>Artiodactyla</taxon>
        <taxon>Whippomorpha</taxon>
        <taxon>Cetacea</taxon>
        <taxon>Odontoceti</taxon>
        <taxon>Lipotidae</taxon>
        <taxon>Lipotes</taxon>
    </lineage>
</organism>
<evidence type="ECO:0000256" key="1">
    <source>
        <dbReference type="ARBA" id="ARBA00004123"/>
    </source>
</evidence>
<dbReference type="SMART" id="SM00233">
    <property type="entry name" value="PH"/>
    <property type="match status" value="2"/>
</dbReference>
<feature type="region of interest" description="Disordered" evidence="12">
    <location>
        <begin position="524"/>
        <end position="559"/>
    </location>
</feature>
<dbReference type="KEGG" id="lve:103074760"/>
<dbReference type="PANTHER" id="PTHR14336">
    <property type="entry name" value="TANDEM PH DOMAIN CONTAINING PROTEIN"/>
    <property type="match status" value="1"/>
</dbReference>
<dbReference type="GO" id="GO:0005886">
    <property type="term" value="C:plasma membrane"/>
    <property type="evidence" value="ECO:0007669"/>
    <property type="project" value="UniProtKB-SubCell"/>
</dbReference>
<dbReference type="GO" id="GO:0008289">
    <property type="term" value="F:lipid binding"/>
    <property type="evidence" value="ECO:0007669"/>
    <property type="project" value="UniProtKB-KW"/>
</dbReference>
<keyword evidence="6" id="KW-0597">Phosphoprotein</keyword>
<dbReference type="Gene3D" id="2.30.29.30">
    <property type="entry name" value="Pleckstrin-homology domain (PH domain)/Phosphotyrosine-binding domain (PTB)"/>
    <property type="match status" value="2"/>
</dbReference>
<feature type="domain" description="PH" evidence="13">
    <location>
        <begin position="347"/>
        <end position="447"/>
    </location>
</feature>
<dbReference type="SUPFAM" id="SSF50729">
    <property type="entry name" value="PH domain-like"/>
    <property type="match status" value="2"/>
</dbReference>
<evidence type="ECO:0000256" key="4">
    <source>
        <dbReference type="ARBA" id="ARBA00022475"/>
    </source>
</evidence>
<evidence type="ECO:0000256" key="3">
    <source>
        <dbReference type="ARBA" id="ARBA00004496"/>
    </source>
</evidence>
<gene>
    <name evidence="15" type="primary">PLEKHA2</name>
</gene>
<evidence type="ECO:0000313" key="14">
    <source>
        <dbReference type="Proteomes" id="UP000265300"/>
    </source>
</evidence>
<dbReference type="AlphaFoldDB" id="A0A340Y881"/>
<accession>A0A340Y881</accession>
<keyword evidence="14" id="KW-1185">Reference proteome</keyword>
<evidence type="ECO:0000259" key="13">
    <source>
        <dbReference type="PROSITE" id="PS50003"/>
    </source>
</evidence>
<dbReference type="InParanoid" id="A0A340Y881"/>
<proteinExistence type="predicted"/>
<dbReference type="FunFam" id="2.30.29.30:FF:000049">
    <property type="entry name" value="pleckstrin homology domain-containing family A member 1 isoform X1"/>
    <property type="match status" value="1"/>
</dbReference>
<dbReference type="GO" id="GO:0005737">
    <property type="term" value="C:cytoplasm"/>
    <property type="evidence" value="ECO:0007669"/>
    <property type="project" value="UniProtKB-SubCell"/>
</dbReference>
<evidence type="ECO:0000256" key="7">
    <source>
        <dbReference type="ARBA" id="ARBA00022737"/>
    </source>
</evidence>
<dbReference type="RefSeq" id="XP_007469856.1">
    <property type="nucleotide sequence ID" value="XM_007469794.1"/>
</dbReference>
<dbReference type="InterPro" id="IPR001849">
    <property type="entry name" value="PH_domain"/>
</dbReference>
<name>A0A340Y881_LIPVE</name>
<dbReference type="PROSITE" id="PS50003">
    <property type="entry name" value="PH_DOMAIN"/>
    <property type="match status" value="2"/>
</dbReference>
<keyword evidence="9" id="KW-0472">Membrane</keyword>
<dbReference type="Proteomes" id="UP000265300">
    <property type="component" value="Unplaced"/>
</dbReference>
<dbReference type="CTD" id="59339"/>
<feature type="compositionally biased region" description="Basic and acidic residues" evidence="12">
    <location>
        <begin position="549"/>
        <end position="559"/>
    </location>
</feature>
<dbReference type="InterPro" id="IPR051707">
    <property type="entry name" value="PI-Interact_SigTrans_Reg"/>
</dbReference>
<evidence type="ECO:0000256" key="2">
    <source>
        <dbReference type="ARBA" id="ARBA00004202"/>
    </source>
</evidence>
<reference evidence="15" key="1">
    <citation type="submission" date="2025-08" db="UniProtKB">
        <authorList>
            <consortium name="RefSeq"/>
        </authorList>
    </citation>
    <scope>IDENTIFICATION</scope>
</reference>
<dbReference type="FunFam" id="2.30.29.30:FF:000042">
    <property type="entry name" value="pleckstrin homology domain-containing family A member 1 isoform X2"/>
    <property type="match status" value="1"/>
</dbReference>
<dbReference type="CDD" id="cd13271">
    <property type="entry name" value="PH2_TAPP1_2"/>
    <property type="match status" value="1"/>
</dbReference>
<evidence type="ECO:0000256" key="12">
    <source>
        <dbReference type="SAM" id="MobiDB-lite"/>
    </source>
</evidence>
<dbReference type="InterPro" id="IPR011993">
    <property type="entry name" value="PH-like_dom_sf"/>
</dbReference>
<dbReference type="STRING" id="118797.A0A340Y881"/>
<dbReference type="FunCoup" id="A0A340Y881">
    <property type="interactions" value="326"/>
</dbReference>
<dbReference type="GO" id="GO:0005634">
    <property type="term" value="C:nucleus"/>
    <property type="evidence" value="ECO:0007669"/>
    <property type="project" value="UniProtKB-SubCell"/>
</dbReference>
<evidence type="ECO:0000256" key="9">
    <source>
        <dbReference type="ARBA" id="ARBA00023136"/>
    </source>
</evidence>